<dbReference type="AlphaFoldDB" id="A0A0N1HP76"/>
<sequence>MSAQLCTFATPKKSRTVSSTSVPLLPQPIVPDPPFEQSPTPRTPSFSSPGQYRRNEKDFASTRSSNDPRGARPSYRGDPSCQGFVDHFTQWVDYLKDEVSRSTEAWFDPSWTTLDSVNQQVSEPALEISIDTVALEPASRTANARPVTIKLPPYNHSTRLIQILESTIGHEQHYFRRKELRDKVYKMHQDPSSPQSKDHNWLCYWLAVIALGELYQGGDLAASEDSVPGTTYYNQSVALLPQVAETPDMQYIATLCLLSLFALATNRRNTAYMYVGAGLRAALALSMHRDPQEYPSERSALSEADMEHQRRLFWTVYFQDLLTTTDTGRPWGILDDEISVSYASSISHSGDMLLEFFDADEANQHLELMRIRGQGYSSLYGYAGTAINPQSHICLLRHELGEPLTSQHLDKIAEFIDSFASWESELSPAMKIGQDWNNVMTNLNRFNAHLYLIYYQSILVMLRPALVSLFNEWYKHATKHGEQYANNRIDESGMALTAQLLKMYTQSLNAARQASILVRWLSDQGALLTYSYQHSTYLFTTAITLYIARAMSTQGTFGMYFTLEDHAHLSAVAQLLQNQAAARSPPAMDFTRRLESLDSKLQVLGAYLHDMGFSNGGLSF</sequence>
<evidence type="ECO:0000256" key="3">
    <source>
        <dbReference type="ARBA" id="ARBA00023125"/>
    </source>
</evidence>
<evidence type="ECO:0000313" key="9">
    <source>
        <dbReference type="Proteomes" id="UP000038010"/>
    </source>
</evidence>
<dbReference type="Pfam" id="PF04082">
    <property type="entry name" value="Fungal_trans"/>
    <property type="match status" value="1"/>
</dbReference>
<protein>
    <submittedName>
        <fullName evidence="8">Putative transcriptional regulatory protein</fullName>
    </submittedName>
</protein>
<dbReference type="OrthoDB" id="3266505at2759"/>
<keyword evidence="3" id="KW-0238">DNA-binding</keyword>
<dbReference type="PANTHER" id="PTHR47540:SF6">
    <property type="entry name" value="ZN(II)2CYS6 TRANSCRIPTION FACTOR (EUROFUNG)"/>
    <property type="match status" value="1"/>
</dbReference>
<dbReference type="CDD" id="cd12148">
    <property type="entry name" value="fungal_TF_MHR"/>
    <property type="match status" value="1"/>
</dbReference>
<dbReference type="SMART" id="SM00906">
    <property type="entry name" value="Fungal_trans"/>
    <property type="match status" value="1"/>
</dbReference>
<dbReference type="GO" id="GO:0005634">
    <property type="term" value="C:nucleus"/>
    <property type="evidence" value="ECO:0007669"/>
    <property type="project" value="UniProtKB-SubCell"/>
</dbReference>
<proteinExistence type="predicted"/>
<evidence type="ECO:0000256" key="1">
    <source>
        <dbReference type="ARBA" id="ARBA00004123"/>
    </source>
</evidence>
<organism evidence="8 9">
    <name type="scientific">Cyphellophora attinorum</name>
    <dbReference type="NCBI Taxonomy" id="1664694"/>
    <lineage>
        <taxon>Eukaryota</taxon>
        <taxon>Fungi</taxon>
        <taxon>Dikarya</taxon>
        <taxon>Ascomycota</taxon>
        <taxon>Pezizomycotina</taxon>
        <taxon>Eurotiomycetes</taxon>
        <taxon>Chaetothyriomycetidae</taxon>
        <taxon>Chaetothyriales</taxon>
        <taxon>Cyphellophoraceae</taxon>
        <taxon>Cyphellophora</taxon>
    </lineage>
</organism>
<dbReference type="InterPro" id="IPR007219">
    <property type="entry name" value="XnlR_reg_dom"/>
</dbReference>
<evidence type="ECO:0000256" key="6">
    <source>
        <dbReference type="SAM" id="MobiDB-lite"/>
    </source>
</evidence>
<feature type="domain" description="Xylanolytic transcriptional activator regulatory" evidence="7">
    <location>
        <begin position="271"/>
        <end position="349"/>
    </location>
</feature>
<keyword evidence="4" id="KW-0804">Transcription</keyword>
<dbReference type="GO" id="GO:0045944">
    <property type="term" value="P:positive regulation of transcription by RNA polymerase II"/>
    <property type="evidence" value="ECO:0007669"/>
    <property type="project" value="TreeGrafter"/>
</dbReference>
<feature type="region of interest" description="Disordered" evidence="6">
    <location>
        <begin position="1"/>
        <end position="79"/>
    </location>
</feature>
<evidence type="ECO:0000259" key="7">
    <source>
        <dbReference type="SMART" id="SM00906"/>
    </source>
</evidence>
<evidence type="ECO:0000256" key="2">
    <source>
        <dbReference type="ARBA" id="ARBA00023015"/>
    </source>
</evidence>
<dbReference type="InterPro" id="IPR051711">
    <property type="entry name" value="Stress_Response_Reg"/>
</dbReference>
<dbReference type="PANTHER" id="PTHR47540">
    <property type="entry name" value="THIAMINE REPRESSIBLE GENES REGULATORY PROTEIN THI5"/>
    <property type="match status" value="1"/>
</dbReference>
<dbReference type="GO" id="GO:0006351">
    <property type="term" value="P:DNA-templated transcription"/>
    <property type="evidence" value="ECO:0007669"/>
    <property type="project" value="InterPro"/>
</dbReference>
<keyword evidence="2" id="KW-0805">Transcription regulation</keyword>
<dbReference type="GO" id="GO:0043565">
    <property type="term" value="F:sequence-specific DNA binding"/>
    <property type="evidence" value="ECO:0007669"/>
    <property type="project" value="TreeGrafter"/>
</dbReference>
<name>A0A0N1HP76_9EURO</name>
<evidence type="ECO:0000256" key="5">
    <source>
        <dbReference type="ARBA" id="ARBA00023242"/>
    </source>
</evidence>
<evidence type="ECO:0000313" key="8">
    <source>
        <dbReference type="EMBL" id="KPI39485.1"/>
    </source>
</evidence>
<gene>
    <name evidence="8" type="ORF">AB675_5174</name>
</gene>
<accession>A0A0N1HP76</accession>
<dbReference type="Proteomes" id="UP000038010">
    <property type="component" value="Unassembled WGS sequence"/>
</dbReference>
<feature type="compositionally biased region" description="Pro residues" evidence="6">
    <location>
        <begin position="25"/>
        <end position="36"/>
    </location>
</feature>
<keyword evidence="5" id="KW-0539">Nucleus</keyword>
<dbReference type="GeneID" id="28737244"/>
<comment type="subcellular location">
    <subcellularLocation>
        <location evidence="1">Nucleus</location>
    </subcellularLocation>
</comment>
<evidence type="ECO:0000256" key="4">
    <source>
        <dbReference type="ARBA" id="ARBA00023163"/>
    </source>
</evidence>
<feature type="compositionally biased region" description="Low complexity" evidence="6">
    <location>
        <begin position="38"/>
        <end position="49"/>
    </location>
</feature>
<dbReference type="RefSeq" id="XP_017999448.1">
    <property type="nucleotide sequence ID" value="XM_018145364.1"/>
</dbReference>
<reference evidence="8 9" key="1">
    <citation type="submission" date="2015-06" db="EMBL/GenBank/DDBJ databases">
        <title>Draft genome of the ant-associated black yeast Phialophora attae CBS 131958.</title>
        <authorList>
            <person name="Moreno L.F."/>
            <person name="Stielow B.J."/>
            <person name="de Hoog S."/>
            <person name="Vicente V.A."/>
            <person name="Weiss V.A."/>
            <person name="de Vries M."/>
            <person name="Cruz L.M."/>
            <person name="Souza E.M."/>
        </authorList>
    </citation>
    <scope>NUCLEOTIDE SEQUENCE [LARGE SCALE GENOMIC DNA]</scope>
    <source>
        <strain evidence="8 9">CBS 131958</strain>
    </source>
</reference>
<keyword evidence="9" id="KW-1185">Reference proteome</keyword>
<dbReference type="GO" id="GO:0008270">
    <property type="term" value="F:zinc ion binding"/>
    <property type="evidence" value="ECO:0007669"/>
    <property type="project" value="InterPro"/>
</dbReference>
<comment type="caution">
    <text evidence="8">The sequence shown here is derived from an EMBL/GenBank/DDBJ whole genome shotgun (WGS) entry which is preliminary data.</text>
</comment>
<dbReference type="VEuPathDB" id="FungiDB:AB675_5174"/>
<dbReference type="EMBL" id="LFJN01000015">
    <property type="protein sequence ID" value="KPI39485.1"/>
    <property type="molecule type" value="Genomic_DNA"/>
</dbReference>